<gene>
    <name evidence="2" type="ORF">ACFQ1S_05375</name>
</gene>
<reference evidence="3" key="1">
    <citation type="journal article" date="2019" name="Int. J. Syst. Evol. Microbiol.">
        <title>The Global Catalogue of Microorganisms (GCM) 10K type strain sequencing project: providing services to taxonomists for standard genome sequencing and annotation.</title>
        <authorList>
            <consortium name="The Broad Institute Genomics Platform"/>
            <consortium name="The Broad Institute Genome Sequencing Center for Infectious Disease"/>
            <person name="Wu L."/>
            <person name="Ma J."/>
        </authorList>
    </citation>
    <scope>NUCLEOTIDE SEQUENCE [LARGE SCALE GENOMIC DNA]</scope>
    <source>
        <strain evidence="3">JCM 31486</strain>
    </source>
</reference>
<keyword evidence="2" id="KW-0067">ATP-binding</keyword>
<evidence type="ECO:0000256" key="1">
    <source>
        <dbReference type="SAM" id="Coils"/>
    </source>
</evidence>
<accession>A0ABW3M311</accession>
<keyword evidence="1" id="KW-0175">Coiled coil</keyword>
<dbReference type="Gene3D" id="3.40.50.300">
    <property type="entry name" value="P-loop containing nucleotide triphosphate hydrolases"/>
    <property type="match status" value="1"/>
</dbReference>
<dbReference type="InterPro" id="IPR027417">
    <property type="entry name" value="P-loop_NTPase"/>
</dbReference>
<dbReference type="EMBL" id="JBHTIS010000195">
    <property type="protein sequence ID" value="MFD1045061.1"/>
    <property type="molecule type" value="Genomic_DNA"/>
</dbReference>
<dbReference type="Pfam" id="PF13555">
    <property type="entry name" value="AAA_29"/>
    <property type="match status" value="1"/>
</dbReference>
<name>A0ABW3M311_9PSEU</name>
<sequence>MTPEDLPGQFRIEKVQVLNWGAYSGLQVMHVGRSGTAILGPSGRGKSTLLDAMASVIMPNPQEFNQAARDDKGRKRERTIYSYARGHTDHRRDENKRSGTTTYLRPPGSAGFASGTAITWSDGVAARVTAFRLAWVAPDTTGADMIGANTVYGFVHDDFDLAGLDGLSGVRAGASPLSKSSLGILVDSDRGDVIDPSQSRMHAKMRTAMSMGRTDESQRLAMQLLRRAQASKGIFNINALFKEFVLTEPLAMTRWDTALAAYREASLLYDEFEYARKRFDALAQLPTLAERYTTAGSDYVAKQRLRQEPDTGGPSRLQVWHAEKVAEWAARETDTNRIEHAEVDEKVQAARLSAKTAKDAFDDVIDTLTAAGGDPTKTLALQLEGARKELDGLEEARDELTAQLAEFGLVLPSSQGDLTLLQASMAEIHAKLTADQVELDRQAHERQADLALLKRRIAKLTKEIEQLKQRRGNIPEEAEGMRNRIARATRLPADRLPYLGELLQLKPEHRRWEQAVLSVLRGLAQQLAVAETDLPVVRRHVNDNDMGGAITLVRVRAPGSVPAPIANTVPALLDIADSPYRDWLVRELVEHFSYWCVEHDSQLSEPRPPGTIGSVTLAGMRTGARDRYVKNDRKSPYKWIGWDNHQLRADLAEEASSLRGELPSTELKADQASAARDACRDSVLRLEVMQEGIAWTRIDTEPVLQRISVLEEQIERADTPETRELRRRLDLAHDKLHKTGLVVEKVEDKLATIDAAWVSSWMCETPPQGRSTTSRR</sequence>
<comment type="caution">
    <text evidence="2">The sequence shown here is derived from an EMBL/GenBank/DDBJ whole genome shotgun (WGS) entry which is preliminary data.</text>
</comment>
<evidence type="ECO:0000313" key="3">
    <source>
        <dbReference type="Proteomes" id="UP001597045"/>
    </source>
</evidence>
<keyword evidence="3" id="KW-1185">Reference proteome</keyword>
<protein>
    <submittedName>
        <fullName evidence="2">ATP-binding protein</fullName>
    </submittedName>
</protein>
<proteinExistence type="predicted"/>
<dbReference type="SUPFAM" id="SSF52540">
    <property type="entry name" value="P-loop containing nucleoside triphosphate hydrolases"/>
    <property type="match status" value="1"/>
</dbReference>
<dbReference type="GO" id="GO:0005524">
    <property type="term" value="F:ATP binding"/>
    <property type="evidence" value="ECO:0007669"/>
    <property type="project" value="UniProtKB-KW"/>
</dbReference>
<keyword evidence="2" id="KW-0547">Nucleotide-binding</keyword>
<dbReference type="Proteomes" id="UP001597045">
    <property type="component" value="Unassembled WGS sequence"/>
</dbReference>
<organism evidence="2 3">
    <name type="scientific">Kibdelosporangium lantanae</name>
    <dbReference type="NCBI Taxonomy" id="1497396"/>
    <lineage>
        <taxon>Bacteria</taxon>
        <taxon>Bacillati</taxon>
        <taxon>Actinomycetota</taxon>
        <taxon>Actinomycetes</taxon>
        <taxon>Pseudonocardiales</taxon>
        <taxon>Pseudonocardiaceae</taxon>
        <taxon>Kibdelosporangium</taxon>
    </lineage>
</organism>
<feature type="coiled-coil region" evidence="1">
    <location>
        <begin position="376"/>
        <end position="403"/>
    </location>
</feature>
<evidence type="ECO:0000313" key="2">
    <source>
        <dbReference type="EMBL" id="MFD1045061.1"/>
    </source>
</evidence>
<feature type="coiled-coil region" evidence="1">
    <location>
        <begin position="443"/>
        <end position="477"/>
    </location>
</feature>